<sequence length="319" mass="35676">MKWVYTGCVLLLLLTGCNHIAGKADHAGMLVETTIDDQAWGEQGYEGLKAIEKEYGVDVSYKEGINSYTKTVQAVEELVNQGATVIFGHSHVYGNYFQQLHKQYPDIQFIYFNGAFTADNVTSLNFSAQAMGFFGGMAAGEMTENDKVGIVAAFEWQPEVEGFYEGVNFQNPQAEVEITFTNSWEDTDKALSQYKRLEKQGADVFYPAGDVFNQAVIKQIKQDDHYAVGYVNDQSDVGGKAVLTSTIQKVDTVYKIAMEKYLNDNLPGRPLMFDFEEGAIEMGPYSPDMPKELQREIDRAVKRYIETGYLPNHQSSEAG</sequence>
<accession>A0A1I2NB64</accession>
<dbReference type="Gene3D" id="3.40.50.2300">
    <property type="match status" value="2"/>
</dbReference>
<dbReference type="GO" id="GO:0005886">
    <property type="term" value="C:plasma membrane"/>
    <property type="evidence" value="ECO:0007669"/>
    <property type="project" value="UniProtKB-SubCell"/>
</dbReference>
<feature type="domain" description="ABC transporter substrate-binding protein PnrA-like" evidence="8">
    <location>
        <begin position="26"/>
        <end position="308"/>
    </location>
</feature>
<dbReference type="RefSeq" id="WP_089752080.1">
    <property type="nucleotide sequence ID" value="NZ_FOOG01000018.1"/>
</dbReference>
<evidence type="ECO:0000256" key="4">
    <source>
        <dbReference type="ARBA" id="ARBA00022729"/>
    </source>
</evidence>
<proteinExistence type="inferred from homology"/>
<dbReference type="Pfam" id="PF02608">
    <property type="entry name" value="Bmp"/>
    <property type="match status" value="1"/>
</dbReference>
<dbReference type="InterPro" id="IPR028082">
    <property type="entry name" value="Peripla_BP_I"/>
</dbReference>
<dbReference type="SUPFAM" id="SSF53822">
    <property type="entry name" value="Periplasmic binding protein-like I"/>
    <property type="match status" value="1"/>
</dbReference>
<keyword evidence="10" id="KW-1185">Reference proteome</keyword>
<dbReference type="PROSITE" id="PS51257">
    <property type="entry name" value="PROKAR_LIPOPROTEIN"/>
    <property type="match status" value="1"/>
</dbReference>
<gene>
    <name evidence="9" type="ORF">SAMN05216353_1182</name>
</gene>
<dbReference type="InterPro" id="IPR050957">
    <property type="entry name" value="BMP_lipoprotein"/>
</dbReference>
<feature type="signal peptide" evidence="7">
    <location>
        <begin position="1"/>
        <end position="20"/>
    </location>
</feature>
<evidence type="ECO:0000256" key="1">
    <source>
        <dbReference type="ARBA" id="ARBA00004193"/>
    </source>
</evidence>
<dbReference type="PANTHER" id="PTHR34296">
    <property type="entry name" value="TRANSCRIPTIONAL ACTIVATOR PROTEIN MED"/>
    <property type="match status" value="1"/>
</dbReference>
<feature type="chain" id="PRO_5038661183" evidence="7">
    <location>
        <begin position="21"/>
        <end position="319"/>
    </location>
</feature>
<evidence type="ECO:0000256" key="3">
    <source>
        <dbReference type="ARBA" id="ARBA00022475"/>
    </source>
</evidence>
<protein>
    <submittedName>
        <fullName evidence="9">Nucleoside-binding protein</fullName>
    </submittedName>
</protein>
<keyword evidence="3" id="KW-1003">Cell membrane</keyword>
<keyword evidence="5" id="KW-0472">Membrane</keyword>
<dbReference type="AlphaFoldDB" id="A0A1I2NB64"/>
<dbReference type="Proteomes" id="UP000198897">
    <property type="component" value="Unassembled WGS sequence"/>
</dbReference>
<name>A0A1I2NB64_9BACI</name>
<dbReference type="EMBL" id="FOOG01000018">
    <property type="protein sequence ID" value="SFG00099.1"/>
    <property type="molecule type" value="Genomic_DNA"/>
</dbReference>
<reference evidence="10" key="1">
    <citation type="submission" date="2016-10" db="EMBL/GenBank/DDBJ databases">
        <authorList>
            <person name="Varghese N."/>
            <person name="Submissions S."/>
        </authorList>
    </citation>
    <scope>NUCLEOTIDE SEQUENCE [LARGE SCALE GENOMIC DNA]</scope>
    <source>
        <strain evidence="10">FP5</strain>
    </source>
</reference>
<keyword evidence="4 7" id="KW-0732">Signal</keyword>
<evidence type="ECO:0000256" key="2">
    <source>
        <dbReference type="ARBA" id="ARBA00008610"/>
    </source>
</evidence>
<comment type="subcellular location">
    <subcellularLocation>
        <location evidence="1">Cell membrane</location>
        <topology evidence="1">Lipid-anchor</topology>
    </subcellularLocation>
</comment>
<evidence type="ECO:0000313" key="9">
    <source>
        <dbReference type="EMBL" id="SFG00099.1"/>
    </source>
</evidence>
<evidence type="ECO:0000256" key="6">
    <source>
        <dbReference type="ARBA" id="ARBA00023288"/>
    </source>
</evidence>
<dbReference type="InterPro" id="IPR003760">
    <property type="entry name" value="PnrA-like"/>
</dbReference>
<evidence type="ECO:0000259" key="8">
    <source>
        <dbReference type="Pfam" id="PF02608"/>
    </source>
</evidence>
<evidence type="ECO:0000313" key="10">
    <source>
        <dbReference type="Proteomes" id="UP000198897"/>
    </source>
</evidence>
<keyword evidence="6" id="KW-0449">Lipoprotein</keyword>
<evidence type="ECO:0000256" key="5">
    <source>
        <dbReference type="ARBA" id="ARBA00023136"/>
    </source>
</evidence>
<dbReference type="PANTHER" id="PTHR34296:SF2">
    <property type="entry name" value="ABC TRANSPORTER GUANOSINE-BINDING PROTEIN NUPN"/>
    <property type="match status" value="1"/>
</dbReference>
<evidence type="ECO:0000256" key="7">
    <source>
        <dbReference type="SAM" id="SignalP"/>
    </source>
</evidence>
<organism evidence="9 10">
    <name type="scientific">Halobacillus alkaliphilus</name>
    <dbReference type="NCBI Taxonomy" id="396056"/>
    <lineage>
        <taxon>Bacteria</taxon>
        <taxon>Bacillati</taxon>
        <taxon>Bacillota</taxon>
        <taxon>Bacilli</taxon>
        <taxon>Bacillales</taxon>
        <taxon>Bacillaceae</taxon>
        <taxon>Halobacillus</taxon>
    </lineage>
</organism>
<dbReference type="OrthoDB" id="2556857at2"/>
<comment type="similarity">
    <text evidence="2">Belongs to the BMP lipoprotein family.</text>
</comment>